<dbReference type="GO" id="GO:0003723">
    <property type="term" value="F:RNA binding"/>
    <property type="evidence" value="ECO:0007669"/>
    <property type="project" value="TreeGrafter"/>
</dbReference>
<dbReference type="GO" id="GO:0071036">
    <property type="term" value="P:nuclear polyadenylation-dependent snoRNA catabolic process"/>
    <property type="evidence" value="ECO:0007669"/>
    <property type="project" value="TreeGrafter"/>
</dbReference>
<feature type="compositionally biased region" description="Acidic residues" evidence="10">
    <location>
        <begin position="9"/>
        <end position="25"/>
    </location>
</feature>
<feature type="region of interest" description="Disordered" evidence="10">
    <location>
        <begin position="165"/>
        <end position="216"/>
    </location>
</feature>
<feature type="region of interest" description="Disordered" evidence="10">
    <location>
        <begin position="236"/>
        <end position="257"/>
    </location>
</feature>
<feature type="compositionally biased region" description="Acidic residues" evidence="10">
    <location>
        <begin position="206"/>
        <end position="216"/>
    </location>
</feature>
<evidence type="ECO:0000259" key="11">
    <source>
        <dbReference type="PROSITE" id="PS50158"/>
    </source>
</evidence>
<feature type="compositionally biased region" description="Basic residues" evidence="10">
    <location>
        <begin position="100"/>
        <end position="115"/>
    </location>
</feature>
<feature type="compositionally biased region" description="Polar residues" evidence="10">
    <location>
        <begin position="165"/>
        <end position="175"/>
    </location>
</feature>
<dbReference type="Ensembl" id="ENSSMAT00000018543.2">
    <property type="protein sequence ID" value="ENSSMAP00000018317.2"/>
    <property type="gene ID" value="ENSSMAG00000011216.2"/>
</dbReference>
<keyword evidence="5" id="KW-0862">Zinc</keyword>
<dbReference type="GO" id="GO:0031499">
    <property type="term" value="C:TRAMP complex"/>
    <property type="evidence" value="ECO:0007669"/>
    <property type="project" value="TreeGrafter"/>
</dbReference>
<dbReference type="Proteomes" id="UP000694558">
    <property type="component" value="Chromosome 8"/>
</dbReference>
<proteinExistence type="predicted"/>
<dbReference type="SUPFAM" id="SSF57756">
    <property type="entry name" value="Retrovirus zinc finger-like domains"/>
    <property type="match status" value="2"/>
</dbReference>
<feature type="compositionally biased region" description="Basic and acidic residues" evidence="10">
    <location>
        <begin position="580"/>
        <end position="594"/>
    </location>
</feature>
<feature type="compositionally biased region" description="Basic residues" evidence="10">
    <location>
        <begin position="570"/>
        <end position="579"/>
    </location>
</feature>
<dbReference type="AlphaFoldDB" id="A0A8D3AHF5"/>
<feature type="compositionally biased region" description="Basic residues" evidence="10">
    <location>
        <begin position="471"/>
        <end position="484"/>
    </location>
</feature>
<dbReference type="PROSITE" id="PS50158">
    <property type="entry name" value="ZF_CCHC"/>
    <property type="match status" value="3"/>
</dbReference>
<evidence type="ECO:0000313" key="13">
    <source>
        <dbReference type="Proteomes" id="UP000694558"/>
    </source>
</evidence>
<protein>
    <recommendedName>
        <fullName evidence="7">Zinc finger CCHC domain-containing protein 7</fullName>
    </recommendedName>
    <alternativeName>
        <fullName evidence="8">TRAMP-like complex RNA-binding factor ZCCHC7</fullName>
    </alternativeName>
</protein>
<feature type="domain" description="CCHC-type" evidence="11">
    <location>
        <begin position="315"/>
        <end position="330"/>
    </location>
</feature>
<dbReference type="GO" id="GO:0071038">
    <property type="term" value="P:TRAMP-dependent tRNA surveillance pathway"/>
    <property type="evidence" value="ECO:0007669"/>
    <property type="project" value="TreeGrafter"/>
</dbReference>
<dbReference type="CTD" id="84186"/>
<feature type="region of interest" description="Disordered" evidence="10">
    <location>
        <begin position="459"/>
        <end position="651"/>
    </location>
</feature>
<feature type="region of interest" description="Disordered" evidence="10">
    <location>
        <begin position="100"/>
        <end position="130"/>
    </location>
</feature>
<dbReference type="GO" id="GO:0005730">
    <property type="term" value="C:nucleolus"/>
    <property type="evidence" value="ECO:0007669"/>
    <property type="project" value="UniProtKB-SubCell"/>
</dbReference>
<dbReference type="Gene3D" id="4.10.60.10">
    <property type="entry name" value="Zinc finger, CCHC-type"/>
    <property type="match status" value="2"/>
</dbReference>
<dbReference type="GO" id="GO:0071031">
    <property type="term" value="P:nuclear mRNA surveillance of mRNA 3'-end processing"/>
    <property type="evidence" value="ECO:0007669"/>
    <property type="project" value="TreeGrafter"/>
</dbReference>
<dbReference type="Pfam" id="PF00098">
    <property type="entry name" value="zf-CCHC"/>
    <property type="match status" value="2"/>
</dbReference>
<feature type="domain" description="CCHC-type" evidence="11">
    <location>
        <begin position="293"/>
        <end position="308"/>
    </location>
</feature>
<feature type="compositionally biased region" description="Basic and acidic residues" evidence="10">
    <location>
        <begin position="502"/>
        <end position="516"/>
    </location>
</feature>
<evidence type="ECO:0000256" key="3">
    <source>
        <dbReference type="ARBA" id="ARBA00022737"/>
    </source>
</evidence>
<dbReference type="PANTHER" id="PTHR46543">
    <property type="entry name" value="ZINC FINGER CCHC DOMAIN-CONTAINING PROTEIN 7"/>
    <property type="match status" value="1"/>
</dbReference>
<evidence type="ECO:0000313" key="12">
    <source>
        <dbReference type="Ensembl" id="ENSSMAP00000018317.2"/>
    </source>
</evidence>
<feature type="domain" description="CCHC-type" evidence="11">
    <location>
        <begin position="400"/>
        <end position="415"/>
    </location>
</feature>
<name>A0A8D3AHF5_SCOMX</name>
<dbReference type="GO" id="GO:0071039">
    <property type="term" value="P:nuclear polyadenylation-dependent CUT catabolic process"/>
    <property type="evidence" value="ECO:0007669"/>
    <property type="project" value="TreeGrafter"/>
</dbReference>
<dbReference type="OrthoDB" id="7608935at2759"/>
<dbReference type="PANTHER" id="PTHR46543:SF1">
    <property type="entry name" value="ZINC FINGER CCHC DOMAIN-CONTAINING PROTEIN 7"/>
    <property type="match status" value="1"/>
</dbReference>
<evidence type="ECO:0000256" key="2">
    <source>
        <dbReference type="ARBA" id="ARBA00022723"/>
    </source>
</evidence>
<dbReference type="KEGG" id="smau:118313249"/>
<evidence type="ECO:0000256" key="5">
    <source>
        <dbReference type="ARBA" id="ARBA00022833"/>
    </source>
</evidence>
<evidence type="ECO:0000256" key="4">
    <source>
        <dbReference type="ARBA" id="ARBA00022771"/>
    </source>
</evidence>
<comment type="subcellular location">
    <subcellularLocation>
        <location evidence="1">Nucleus</location>
        <location evidence="1">Nucleolus</location>
    </subcellularLocation>
</comment>
<dbReference type="SMART" id="SM00343">
    <property type="entry name" value="ZnF_C2HC"/>
    <property type="match status" value="5"/>
</dbReference>
<dbReference type="FunFam" id="4.10.60.10:FF:000020">
    <property type="entry name" value="Zinc finger CCHC domain-containing protein 7"/>
    <property type="match status" value="1"/>
</dbReference>
<gene>
    <name evidence="12" type="primary">ZCCHC7</name>
</gene>
<dbReference type="GeneTree" id="ENSGT00950000183041"/>
<evidence type="ECO:0000256" key="1">
    <source>
        <dbReference type="ARBA" id="ARBA00004604"/>
    </source>
</evidence>
<dbReference type="InterPro" id="IPR036875">
    <property type="entry name" value="Znf_CCHC_sf"/>
</dbReference>
<feature type="region of interest" description="Disordered" evidence="10">
    <location>
        <begin position="1"/>
        <end position="73"/>
    </location>
</feature>
<evidence type="ECO:0000256" key="9">
    <source>
        <dbReference type="PROSITE-ProRule" id="PRU00047"/>
    </source>
</evidence>
<feature type="compositionally biased region" description="Basic residues" evidence="10">
    <location>
        <begin position="614"/>
        <end position="628"/>
    </location>
</feature>
<evidence type="ECO:0000256" key="6">
    <source>
        <dbReference type="ARBA" id="ARBA00023242"/>
    </source>
</evidence>
<reference evidence="12" key="1">
    <citation type="submission" date="2023-05" db="EMBL/GenBank/DDBJ databases">
        <title>High-quality long-read genome of Scophthalmus maximus.</title>
        <authorList>
            <person name="Lien S."/>
            <person name="Martinez P."/>
        </authorList>
    </citation>
    <scope>NUCLEOTIDE SEQUENCE [LARGE SCALE GENOMIC DNA]</scope>
</reference>
<evidence type="ECO:0000256" key="10">
    <source>
        <dbReference type="SAM" id="MobiDB-lite"/>
    </source>
</evidence>
<accession>A0A8D3AHF5</accession>
<dbReference type="InterPro" id="IPR001878">
    <property type="entry name" value="Znf_CCHC"/>
</dbReference>
<keyword evidence="4 9" id="KW-0863">Zinc-finger</keyword>
<dbReference type="GO" id="GO:0071037">
    <property type="term" value="P:nuclear polyadenylation-dependent snRNA catabolic process"/>
    <property type="evidence" value="ECO:0007669"/>
    <property type="project" value="TreeGrafter"/>
</dbReference>
<keyword evidence="6" id="KW-0539">Nucleus</keyword>
<keyword evidence="2" id="KW-0479">Metal-binding</keyword>
<feature type="compositionally biased region" description="Polar residues" evidence="10">
    <location>
        <begin position="485"/>
        <end position="500"/>
    </location>
</feature>
<dbReference type="RefSeq" id="XP_035494493.1">
    <property type="nucleotide sequence ID" value="XM_035638600.2"/>
</dbReference>
<reference evidence="12" key="2">
    <citation type="submission" date="2025-08" db="UniProtKB">
        <authorList>
            <consortium name="Ensembl"/>
        </authorList>
    </citation>
    <scope>IDENTIFICATION</scope>
</reference>
<dbReference type="GO" id="GO:0008270">
    <property type="term" value="F:zinc ion binding"/>
    <property type="evidence" value="ECO:0007669"/>
    <property type="project" value="UniProtKB-KW"/>
</dbReference>
<dbReference type="GO" id="GO:0071035">
    <property type="term" value="P:nuclear polyadenylation-dependent rRNA catabolic process"/>
    <property type="evidence" value="ECO:0007669"/>
    <property type="project" value="TreeGrafter"/>
</dbReference>
<organism evidence="12 13">
    <name type="scientific">Scophthalmus maximus</name>
    <name type="common">Turbot</name>
    <name type="synonym">Psetta maxima</name>
    <dbReference type="NCBI Taxonomy" id="52904"/>
    <lineage>
        <taxon>Eukaryota</taxon>
        <taxon>Metazoa</taxon>
        <taxon>Chordata</taxon>
        <taxon>Craniata</taxon>
        <taxon>Vertebrata</taxon>
        <taxon>Euteleostomi</taxon>
        <taxon>Actinopterygii</taxon>
        <taxon>Neopterygii</taxon>
        <taxon>Teleostei</taxon>
        <taxon>Neoteleostei</taxon>
        <taxon>Acanthomorphata</taxon>
        <taxon>Carangaria</taxon>
        <taxon>Pleuronectiformes</taxon>
        <taxon>Pleuronectoidei</taxon>
        <taxon>Scophthalmidae</taxon>
        <taxon>Scophthalmus</taxon>
    </lineage>
</organism>
<dbReference type="InterPro" id="IPR051644">
    <property type="entry name" value="TRAMP_AT-DNA-binding"/>
</dbReference>
<dbReference type="GeneID" id="118313249"/>
<evidence type="ECO:0000256" key="8">
    <source>
        <dbReference type="ARBA" id="ARBA00043023"/>
    </source>
</evidence>
<evidence type="ECO:0000256" key="7">
    <source>
        <dbReference type="ARBA" id="ARBA00041190"/>
    </source>
</evidence>
<sequence length="651" mass="73485">MYCAYQDREELEDDLYQEDDGDSEGSEANSEVEFRLYSQLHYSSNAGEMEEQEDRGEMVAGEDSRQPEATEMNLDADGELEHIGDDGLPSLNMSILQQHLKKVKEKRDKQKRGKSGPKSQGTPSSLLEEVIVIDSGPDVISISEDDTADEEGVCSLKGHALHRLQTSTPAQQANQNRKRILSVPVTVDSSSSESDSEESESKSESDSSDSSDSEDLENWMILGRGTREKEDLSISLNLEGGSDGGNTDAEGEEGSWLVSDRDKEAQIYNKDKGSRITIQRLPNRYYTSKNVQCRNCNKTGHLSKNCPEPKKLSSCFLCGTPGHMVIECPNKHCNNCGLPGHLYGSCSERPYWHKQCHRCSMKGHFFDACPEIWRQYHLSTKTGPPLKQKGEDNGRSPAYCYNCSRKGHFGHACTRQRMFNGVFVSIPLINHYDTVEDINRRQHRTKLKVKELKKNGCFTNTCQTPVTPGPPKKKPKVGHHKNNHTPHQTPSNHKPSSSHIFFSDKDFRDETPKTNESKYQQPQSTGNVKRWKAKRPVPTSRDPLPSKKIILDEAADFPRGRGKGENSAQKKSRGKKMKKTKVEGHREGRPDRLRWNVAGGMQRSESKQELGASGKKKRYRGRRIAGSKHHAEPMYPTDENLFIIKQRKRNR</sequence>
<feature type="compositionally biased region" description="Polar residues" evidence="10">
    <location>
        <begin position="517"/>
        <end position="527"/>
    </location>
</feature>
<keyword evidence="3" id="KW-0677">Repeat</keyword>